<comment type="catalytic activity">
    <reaction evidence="8 9">
        <text>D-ribose 5-phosphate + ATP = 5-phospho-alpha-D-ribose 1-diphosphate + AMP + H(+)</text>
        <dbReference type="Rhea" id="RHEA:15609"/>
        <dbReference type="ChEBI" id="CHEBI:15378"/>
        <dbReference type="ChEBI" id="CHEBI:30616"/>
        <dbReference type="ChEBI" id="CHEBI:58017"/>
        <dbReference type="ChEBI" id="CHEBI:78346"/>
        <dbReference type="ChEBI" id="CHEBI:456215"/>
        <dbReference type="EC" id="2.7.6.1"/>
    </reaction>
</comment>
<feature type="domain" description="Ribose-phosphate pyrophosphokinase N-terminal" evidence="10">
    <location>
        <begin position="1"/>
        <end position="116"/>
    </location>
</feature>
<evidence type="ECO:0000313" key="11">
    <source>
        <dbReference type="EMBL" id="NIR75004.1"/>
    </source>
</evidence>
<feature type="binding site" evidence="9">
    <location>
        <begin position="34"/>
        <end position="36"/>
    </location>
    <ligand>
        <name>ATP</name>
        <dbReference type="ChEBI" id="CHEBI:30616"/>
    </ligand>
</feature>
<dbReference type="PANTHER" id="PTHR10210:SF32">
    <property type="entry name" value="RIBOSE-PHOSPHATE PYROPHOSPHOKINASE 2"/>
    <property type="match status" value="1"/>
</dbReference>
<dbReference type="GO" id="GO:0006164">
    <property type="term" value="P:purine nucleotide biosynthetic process"/>
    <property type="evidence" value="ECO:0007669"/>
    <property type="project" value="TreeGrafter"/>
</dbReference>
<keyword evidence="3 9" id="KW-0545">Nucleotide biosynthesis</keyword>
<evidence type="ECO:0000256" key="4">
    <source>
        <dbReference type="ARBA" id="ARBA00022741"/>
    </source>
</evidence>
<comment type="subunit">
    <text evidence="9">Homohexamer.</text>
</comment>
<comment type="similarity">
    <text evidence="9">Belongs to the ribose-phosphate pyrophosphokinase family. Class I subfamily.</text>
</comment>
<dbReference type="EMBL" id="JAACAK010000051">
    <property type="protein sequence ID" value="NIR75004.1"/>
    <property type="molecule type" value="Genomic_DNA"/>
</dbReference>
<dbReference type="FunFam" id="3.40.50.2020:FF:000007">
    <property type="entry name" value="Ribose-phosphate pyrophosphokinase"/>
    <property type="match status" value="1"/>
</dbReference>
<sequence length="306" mass="33118">MMLLSGTANRPLAEAIARELGTSLCDVTIKRFADGEIFVRVDENVRGRDVFIIQPTVPPADNIMELLLLIDAASRASAARVTAVVPYYGYGRQDRKDQPRVAIGAKLMANLITQAGADRVVSIDFHQHQLQAFFDIPVDHLYALPVFAERYEKMDLSPLVVVASDVGAAKMARGFSRRLGGEIAMIDKRRPSHNVAEVATVVGEVKGKNCLIPDDMIDTGGTVVGAARALAERGAAKIFICATHGLLSGPAVSRLSELPAEVALTDTVLIPEEKRWPDLKVLSVANLLGKAIRNIHENESVSSLFE</sequence>
<dbReference type="GO" id="GO:0000287">
    <property type="term" value="F:magnesium ion binding"/>
    <property type="evidence" value="ECO:0007669"/>
    <property type="project" value="UniProtKB-UniRule"/>
</dbReference>
<comment type="subcellular location">
    <subcellularLocation>
        <location evidence="9">Cytoplasm</location>
    </subcellularLocation>
</comment>
<dbReference type="Proteomes" id="UP000702544">
    <property type="component" value="Unassembled WGS sequence"/>
</dbReference>
<keyword evidence="2 9" id="KW-0479">Metal-binding</keyword>
<keyword evidence="5 9" id="KW-0418">Kinase</keyword>
<feature type="binding site" evidence="9">
    <location>
        <position position="214"/>
    </location>
    <ligand>
        <name>D-ribose 5-phosphate</name>
        <dbReference type="ChEBI" id="CHEBI:78346"/>
    </ligand>
</feature>
<dbReference type="GO" id="GO:0004749">
    <property type="term" value="F:ribose phosphate diphosphokinase activity"/>
    <property type="evidence" value="ECO:0007669"/>
    <property type="project" value="UniProtKB-UniRule"/>
</dbReference>
<comment type="function">
    <text evidence="9">Involved in the biosynthesis of the central metabolite phospho-alpha-D-ribosyl-1-pyrophosphate (PRPP) via the transfer of pyrophosphoryl group from ATP to 1-hydroxyl of ribose-5-phosphate (Rib-5-P).</text>
</comment>
<proteinExistence type="inferred from homology"/>
<dbReference type="Pfam" id="PF14572">
    <property type="entry name" value="Pribosyl_synth"/>
    <property type="match status" value="1"/>
</dbReference>
<keyword evidence="6 9" id="KW-0067">ATP-binding</keyword>
<feature type="binding site" evidence="9">
    <location>
        <position position="165"/>
    </location>
    <ligand>
        <name>Mg(2+)</name>
        <dbReference type="ChEBI" id="CHEBI:18420"/>
    </ligand>
</feature>
<evidence type="ECO:0000256" key="5">
    <source>
        <dbReference type="ARBA" id="ARBA00022777"/>
    </source>
</evidence>
<evidence type="ECO:0000256" key="2">
    <source>
        <dbReference type="ARBA" id="ARBA00022723"/>
    </source>
</evidence>
<gene>
    <name evidence="9" type="primary">prs</name>
    <name evidence="11" type="ORF">GWO12_07800</name>
</gene>
<evidence type="ECO:0000256" key="9">
    <source>
        <dbReference type="HAMAP-Rule" id="MF_00583"/>
    </source>
</evidence>
<feature type="binding site" evidence="9">
    <location>
        <position position="190"/>
    </location>
    <ligand>
        <name>D-ribose 5-phosphate</name>
        <dbReference type="ChEBI" id="CHEBI:78346"/>
    </ligand>
</feature>
<dbReference type="InterPro" id="IPR000836">
    <property type="entry name" value="PRTase_dom"/>
</dbReference>
<dbReference type="Pfam" id="PF13793">
    <property type="entry name" value="Pribosyltran_N"/>
    <property type="match status" value="1"/>
</dbReference>
<dbReference type="NCBIfam" id="NF002320">
    <property type="entry name" value="PRK01259.1"/>
    <property type="match status" value="1"/>
</dbReference>
<evidence type="ECO:0000256" key="8">
    <source>
        <dbReference type="ARBA" id="ARBA00049535"/>
    </source>
</evidence>
<evidence type="ECO:0000313" key="12">
    <source>
        <dbReference type="Proteomes" id="UP000702544"/>
    </source>
</evidence>
<dbReference type="GO" id="GO:0002189">
    <property type="term" value="C:ribose phosphate diphosphokinase complex"/>
    <property type="evidence" value="ECO:0007669"/>
    <property type="project" value="TreeGrafter"/>
</dbReference>
<dbReference type="GO" id="GO:0016301">
    <property type="term" value="F:kinase activity"/>
    <property type="evidence" value="ECO:0007669"/>
    <property type="project" value="UniProtKB-KW"/>
</dbReference>
<feature type="binding site" evidence="9">
    <location>
        <begin position="218"/>
        <end position="222"/>
    </location>
    <ligand>
        <name>D-ribose 5-phosphate</name>
        <dbReference type="ChEBI" id="CHEBI:78346"/>
    </ligand>
</feature>
<dbReference type="SUPFAM" id="SSF53271">
    <property type="entry name" value="PRTase-like"/>
    <property type="match status" value="1"/>
</dbReference>
<reference evidence="11 12" key="1">
    <citation type="submission" date="2020-01" db="EMBL/GenBank/DDBJ databases">
        <title>Genomes assembled from Gulf of Kutch pelagic sediment metagenomes.</title>
        <authorList>
            <person name="Chandrashekar M."/>
            <person name="Mahajan M.S."/>
            <person name="Dave K.J."/>
            <person name="Vatsa P."/>
            <person name="Nathani N.M."/>
        </authorList>
    </citation>
    <scope>NUCLEOTIDE SEQUENCE [LARGE SCALE GENOMIC DNA]</scope>
    <source>
        <strain evidence="11">KS3-K002</strain>
    </source>
</reference>
<dbReference type="GO" id="GO:0005737">
    <property type="term" value="C:cytoplasm"/>
    <property type="evidence" value="ECO:0007669"/>
    <property type="project" value="UniProtKB-SubCell"/>
</dbReference>
<name>A0AAE4Z843_9BACT</name>
<keyword evidence="4 9" id="KW-0547">Nucleotide-binding</keyword>
<dbReference type="InterPro" id="IPR029057">
    <property type="entry name" value="PRTase-like"/>
</dbReference>
<comment type="pathway">
    <text evidence="9">Metabolic intermediate biosynthesis; 5-phospho-alpha-D-ribose 1-diphosphate biosynthesis; 5-phospho-alpha-D-ribose 1-diphosphate from D-ribose 5-phosphate (route I): step 1/1.</text>
</comment>
<dbReference type="InterPro" id="IPR037515">
    <property type="entry name" value="Rib-P_diPkinase_bac"/>
</dbReference>
<protein>
    <recommendedName>
        <fullName evidence="9">Ribose-phosphate pyrophosphokinase</fullName>
        <shortName evidence="9">RPPK</shortName>
        <ecNumber evidence="9">2.7.6.1</ecNumber>
    </recommendedName>
    <alternativeName>
        <fullName evidence="9">5-phospho-D-ribosyl alpha-1-diphosphate synthase</fullName>
    </alternativeName>
    <alternativeName>
        <fullName evidence="9">Phosphoribosyl diphosphate synthase</fullName>
    </alternativeName>
    <alternativeName>
        <fullName evidence="9">Phosphoribosyl pyrophosphate synthase</fullName>
        <shortName evidence="9">P-Rib-PP synthase</shortName>
        <shortName evidence="9">PRPP synthase</shortName>
        <shortName evidence="9">PRPPase</shortName>
    </alternativeName>
</protein>
<dbReference type="NCBIfam" id="TIGR01251">
    <property type="entry name" value="ribP_PPkin"/>
    <property type="match status" value="1"/>
</dbReference>
<evidence type="ECO:0000259" key="10">
    <source>
        <dbReference type="Pfam" id="PF13793"/>
    </source>
</evidence>
<dbReference type="InterPro" id="IPR005946">
    <property type="entry name" value="Rib-P_diPkinase"/>
</dbReference>
<dbReference type="AlphaFoldDB" id="A0AAE4Z843"/>
<evidence type="ECO:0000256" key="3">
    <source>
        <dbReference type="ARBA" id="ARBA00022727"/>
    </source>
</evidence>
<organism evidence="11 12">
    <name type="scientific">Candidatus Kutchimonas denitrificans</name>
    <dbReference type="NCBI Taxonomy" id="3056748"/>
    <lineage>
        <taxon>Bacteria</taxon>
        <taxon>Pseudomonadati</taxon>
        <taxon>Gemmatimonadota</taxon>
        <taxon>Gemmatimonadia</taxon>
        <taxon>Candidatus Palauibacterales</taxon>
        <taxon>Candidatus Palauibacteraceae</taxon>
        <taxon>Candidatus Kutchimonas</taxon>
    </lineage>
</organism>
<dbReference type="HAMAP" id="MF_00583_B">
    <property type="entry name" value="RibP_PPkinase_B"/>
    <property type="match status" value="1"/>
</dbReference>
<dbReference type="InterPro" id="IPR029099">
    <property type="entry name" value="Pribosyltran_N"/>
</dbReference>
<dbReference type="CDD" id="cd06223">
    <property type="entry name" value="PRTases_typeI"/>
    <property type="match status" value="1"/>
</dbReference>
<dbReference type="GO" id="GO:0006015">
    <property type="term" value="P:5-phosphoribose 1-diphosphate biosynthetic process"/>
    <property type="evidence" value="ECO:0007669"/>
    <property type="project" value="UniProtKB-UniRule"/>
</dbReference>
<keyword evidence="1 9" id="KW-0808">Transferase</keyword>
<dbReference type="EC" id="2.7.6.1" evidence="9"/>
<comment type="caution">
    <text evidence="11">The sequence shown here is derived from an EMBL/GenBank/DDBJ whole genome shotgun (WGS) entry which is preliminary data.</text>
</comment>
<accession>A0AAE4Z843</accession>
<feature type="binding site" evidence="9">
    <location>
        <position position="126"/>
    </location>
    <ligand>
        <name>Mg(2+)</name>
        <dbReference type="ChEBI" id="CHEBI:18420"/>
    </ligand>
</feature>
<evidence type="ECO:0000256" key="1">
    <source>
        <dbReference type="ARBA" id="ARBA00022679"/>
    </source>
</evidence>
<feature type="active site" evidence="9">
    <location>
        <position position="188"/>
    </location>
</feature>
<dbReference type="PANTHER" id="PTHR10210">
    <property type="entry name" value="RIBOSE-PHOSPHATE DIPHOSPHOKINASE FAMILY MEMBER"/>
    <property type="match status" value="1"/>
</dbReference>
<dbReference type="SMART" id="SM01400">
    <property type="entry name" value="Pribosyltran_N"/>
    <property type="match status" value="1"/>
</dbReference>
<evidence type="ECO:0000256" key="7">
    <source>
        <dbReference type="ARBA" id="ARBA00022842"/>
    </source>
</evidence>
<evidence type="ECO:0000256" key="6">
    <source>
        <dbReference type="ARBA" id="ARBA00022840"/>
    </source>
</evidence>
<comment type="cofactor">
    <cofactor evidence="9">
        <name>Mg(2+)</name>
        <dbReference type="ChEBI" id="CHEBI:18420"/>
    </cofactor>
    <text evidence="9">Binds 2 Mg(2+) ions per subunit.</text>
</comment>
<dbReference type="Gene3D" id="3.40.50.2020">
    <property type="match status" value="2"/>
</dbReference>
<keyword evidence="7 9" id="KW-0460">Magnesium</keyword>
<feature type="binding site" evidence="9">
    <location>
        <begin position="92"/>
        <end position="93"/>
    </location>
    <ligand>
        <name>ATP</name>
        <dbReference type="ChEBI" id="CHEBI:30616"/>
    </ligand>
</feature>
<dbReference type="GO" id="GO:0005524">
    <property type="term" value="F:ATP binding"/>
    <property type="evidence" value="ECO:0007669"/>
    <property type="project" value="UniProtKB-KW"/>
</dbReference>
<keyword evidence="9" id="KW-0963">Cytoplasm</keyword>